<evidence type="ECO:0000313" key="1">
    <source>
        <dbReference type="EMBL" id="ETR69713.1"/>
    </source>
</evidence>
<protein>
    <submittedName>
        <fullName evidence="1">Uncharacterized protein</fullName>
    </submittedName>
</protein>
<dbReference type="EMBL" id="ATBP01000580">
    <property type="protein sequence ID" value="ETR69713.1"/>
    <property type="molecule type" value="Genomic_DNA"/>
</dbReference>
<dbReference type="AlphaFoldDB" id="A0A1V1P4J6"/>
<organism evidence="1 2">
    <name type="scientific">Candidatus Magnetoglobus multicellularis str. Araruama</name>
    <dbReference type="NCBI Taxonomy" id="890399"/>
    <lineage>
        <taxon>Bacteria</taxon>
        <taxon>Pseudomonadati</taxon>
        <taxon>Thermodesulfobacteriota</taxon>
        <taxon>Desulfobacteria</taxon>
        <taxon>Desulfobacterales</taxon>
        <taxon>Desulfobacteraceae</taxon>
        <taxon>Candidatus Magnetoglobus</taxon>
    </lineage>
</organism>
<proteinExistence type="predicted"/>
<name>A0A1V1P4J6_9BACT</name>
<feature type="non-terminal residue" evidence="1">
    <location>
        <position position="1"/>
    </location>
</feature>
<comment type="caution">
    <text evidence="1">The sequence shown here is derived from an EMBL/GenBank/DDBJ whole genome shotgun (WGS) entry which is preliminary data.</text>
</comment>
<evidence type="ECO:0000313" key="2">
    <source>
        <dbReference type="Proteomes" id="UP000189670"/>
    </source>
</evidence>
<reference evidence="2" key="1">
    <citation type="submission" date="2012-11" db="EMBL/GenBank/DDBJ databases">
        <authorList>
            <person name="Lucero-Rivera Y.E."/>
            <person name="Tovar-Ramirez D."/>
        </authorList>
    </citation>
    <scope>NUCLEOTIDE SEQUENCE [LARGE SCALE GENOMIC DNA]</scope>
    <source>
        <strain evidence="2">Araruama</strain>
    </source>
</reference>
<dbReference type="Proteomes" id="UP000189670">
    <property type="component" value="Unassembled WGS sequence"/>
</dbReference>
<gene>
    <name evidence="1" type="ORF">OMM_09360</name>
</gene>
<sequence>NQDMLSLIQSMTIGNIYINYYIQSPESVVQELDVLVEGVSETMFQGIVFEIKNRDDKNLPTEKEIQLFVQKLELFTHSLKRQGHERVMLCPIYFSANGFEPDMEKYCFEHHVLAADMDSWGLQKE</sequence>
<accession>A0A1V1P4J6</accession>